<dbReference type="Pfam" id="PF08239">
    <property type="entry name" value="SH3_3"/>
    <property type="match status" value="1"/>
</dbReference>
<comment type="caution">
    <text evidence="2">The sequence shown here is derived from an EMBL/GenBank/DDBJ whole genome shotgun (WGS) entry which is preliminary data.</text>
</comment>
<gene>
    <name evidence="2" type="ORF">EGI31_01075</name>
</gene>
<dbReference type="RefSeq" id="WP_255035262.1">
    <property type="nucleotide sequence ID" value="NZ_RJUF01000001.1"/>
</dbReference>
<dbReference type="PANTHER" id="PTHR34408">
    <property type="entry name" value="FAMILY PROTEIN, PUTATIVE-RELATED"/>
    <property type="match status" value="1"/>
</dbReference>
<dbReference type="Pfam" id="PF01510">
    <property type="entry name" value="Amidase_2"/>
    <property type="match status" value="1"/>
</dbReference>
<proteinExistence type="predicted"/>
<evidence type="ECO:0000259" key="1">
    <source>
        <dbReference type="PROSITE" id="PS51781"/>
    </source>
</evidence>
<evidence type="ECO:0000313" key="3">
    <source>
        <dbReference type="Proteomes" id="UP001204144"/>
    </source>
</evidence>
<dbReference type="SMART" id="SM00287">
    <property type="entry name" value="SH3b"/>
    <property type="match status" value="2"/>
</dbReference>
<accession>A0AAE3KSS0</accession>
<dbReference type="Gene3D" id="2.30.30.40">
    <property type="entry name" value="SH3 Domains"/>
    <property type="match status" value="2"/>
</dbReference>
<dbReference type="CDD" id="cd06583">
    <property type="entry name" value="PGRP"/>
    <property type="match status" value="1"/>
</dbReference>
<name>A0AAE3KSS0_9BACT</name>
<organism evidence="2 3">
    <name type="scientific">Lacihabitans soyangensis</name>
    <dbReference type="NCBI Taxonomy" id="869394"/>
    <lineage>
        <taxon>Bacteria</taxon>
        <taxon>Pseudomonadati</taxon>
        <taxon>Bacteroidota</taxon>
        <taxon>Cytophagia</taxon>
        <taxon>Cytophagales</taxon>
        <taxon>Leadbetterellaceae</taxon>
        <taxon>Lacihabitans</taxon>
    </lineage>
</organism>
<dbReference type="InterPro" id="IPR036505">
    <property type="entry name" value="Amidase/PGRP_sf"/>
</dbReference>
<dbReference type="PANTHER" id="PTHR34408:SF1">
    <property type="entry name" value="GLYCOSYL HYDROLASE FAMILY 19 DOMAIN-CONTAINING PROTEIN HI_1415"/>
    <property type="match status" value="1"/>
</dbReference>
<dbReference type="SUPFAM" id="SSF55846">
    <property type="entry name" value="N-acetylmuramoyl-L-alanine amidase-like"/>
    <property type="match status" value="1"/>
</dbReference>
<evidence type="ECO:0000313" key="2">
    <source>
        <dbReference type="EMBL" id="MCP9761526.1"/>
    </source>
</evidence>
<reference evidence="2 3" key="1">
    <citation type="submission" date="2018-11" db="EMBL/GenBank/DDBJ databases">
        <title>Novel bacteria species description.</title>
        <authorList>
            <person name="Han J.-H."/>
        </authorList>
    </citation>
    <scope>NUCLEOTIDE SEQUENCE [LARGE SCALE GENOMIC DNA]</scope>
    <source>
        <strain evidence="2 3">KCTC23259</strain>
    </source>
</reference>
<dbReference type="PROSITE" id="PS51781">
    <property type="entry name" value="SH3B"/>
    <property type="match status" value="1"/>
</dbReference>
<dbReference type="GO" id="GO:0009253">
    <property type="term" value="P:peptidoglycan catabolic process"/>
    <property type="evidence" value="ECO:0007669"/>
    <property type="project" value="InterPro"/>
</dbReference>
<protein>
    <submittedName>
        <fullName evidence="2">Amidase</fullName>
    </submittedName>
</protein>
<dbReference type="Gene3D" id="3.40.80.10">
    <property type="entry name" value="Peptidoglycan recognition protein-like"/>
    <property type="match status" value="1"/>
</dbReference>
<dbReference type="InterPro" id="IPR052354">
    <property type="entry name" value="Cell_Wall_Dynamics_Protein"/>
</dbReference>
<dbReference type="GO" id="GO:0008745">
    <property type="term" value="F:N-acetylmuramoyl-L-alanine amidase activity"/>
    <property type="evidence" value="ECO:0007669"/>
    <property type="project" value="InterPro"/>
</dbReference>
<dbReference type="InterPro" id="IPR002502">
    <property type="entry name" value="Amidase_domain"/>
</dbReference>
<dbReference type="Proteomes" id="UP001204144">
    <property type="component" value="Unassembled WGS sequence"/>
</dbReference>
<feature type="domain" description="SH3b" evidence="1">
    <location>
        <begin position="269"/>
        <end position="327"/>
    </location>
</feature>
<sequence>METKYGFTKMSVSEFETWIDNTRVARTIIYLQQHHTYIPSYQQFTGKNHFDMQKGMKDHHVGSNGWMDIGQHFSIFPDGTVLTGRSLELSPACIYGNNTNAICIENVGDFDSGKDIMSSAQKDAIIKVSAAICKKFSIAVNTDKIVYNHWFNLSSGERNNGSGGNKSCPGTAFFGGNKVVDCQNNFLPLINSVLSGGTIPAIPTILKYAIVTANSLNIRTGAASTFPKATDRSPTLLGAVLRVYEEKSDWYRISSSQQHWVYSRYTDEVTKATVNANTLNVRSGPGTNFPKVGSYLQNQELFVIQKQNGWCKISLESKWVKEEFLDF</sequence>
<dbReference type="EMBL" id="RJUF01000001">
    <property type="protein sequence ID" value="MCP9761526.1"/>
    <property type="molecule type" value="Genomic_DNA"/>
</dbReference>
<keyword evidence="3" id="KW-1185">Reference proteome</keyword>
<dbReference type="AlphaFoldDB" id="A0AAE3KSS0"/>
<dbReference type="InterPro" id="IPR003646">
    <property type="entry name" value="SH3-like_bac-type"/>
</dbReference>